<gene>
    <name evidence="6" type="ORF">KCTCHS21_33450</name>
</gene>
<dbReference type="OrthoDB" id="9806179at2"/>
<keyword evidence="3" id="KW-0285">Flavoprotein</keyword>
<evidence type="ECO:0000313" key="7">
    <source>
        <dbReference type="Proteomes" id="UP000289856"/>
    </source>
</evidence>
<dbReference type="InterPro" id="IPR036188">
    <property type="entry name" value="FAD/NAD-bd_sf"/>
</dbReference>
<evidence type="ECO:0000313" key="6">
    <source>
        <dbReference type="EMBL" id="BBI33946.1"/>
    </source>
</evidence>
<dbReference type="PANTHER" id="PTHR48105">
    <property type="entry name" value="THIOREDOXIN REDUCTASE 1-RELATED-RELATED"/>
    <property type="match status" value="1"/>
</dbReference>
<proteinExistence type="predicted"/>
<keyword evidence="7" id="KW-1185">Reference proteome</keyword>
<dbReference type="PRINTS" id="PR00368">
    <property type="entry name" value="FADPNR"/>
</dbReference>
<dbReference type="SUPFAM" id="SSF51905">
    <property type="entry name" value="FAD/NAD(P)-binding domain"/>
    <property type="match status" value="1"/>
</dbReference>
<dbReference type="AlphaFoldDB" id="A0A3T1D779"/>
<dbReference type="PRINTS" id="PR00469">
    <property type="entry name" value="PNDRDTASEII"/>
</dbReference>
<dbReference type="InterPro" id="IPR023753">
    <property type="entry name" value="FAD/NAD-binding_dom"/>
</dbReference>
<dbReference type="RefSeq" id="WP_130610463.1">
    <property type="nucleotide sequence ID" value="NZ_AP019400.1"/>
</dbReference>
<dbReference type="Gene3D" id="3.50.50.60">
    <property type="entry name" value="FAD/NAD(P)-binding domain"/>
    <property type="match status" value="2"/>
</dbReference>
<evidence type="ECO:0000256" key="4">
    <source>
        <dbReference type="ARBA" id="ARBA00023002"/>
    </source>
</evidence>
<dbReference type="GO" id="GO:0016491">
    <property type="term" value="F:oxidoreductase activity"/>
    <property type="evidence" value="ECO:0007669"/>
    <property type="project" value="UniProtKB-KW"/>
</dbReference>
<reference evidence="6 7" key="1">
    <citation type="submission" date="2019-01" db="EMBL/GenBank/DDBJ databases">
        <title>Complete genome sequence of Cohnella hallensis HS21 isolated from Korean fir (Abies koreana) rhizospheric soil.</title>
        <authorList>
            <person name="Jiang L."/>
            <person name="Kang S.W."/>
            <person name="Kim S."/>
            <person name="Jung J."/>
            <person name="Kim C.Y."/>
            <person name="Kim D.H."/>
            <person name="Kim S.W."/>
            <person name="Lee J."/>
        </authorList>
    </citation>
    <scope>NUCLEOTIDE SEQUENCE [LARGE SCALE GENOMIC DNA]</scope>
    <source>
        <strain evidence="6 7">HS21</strain>
    </source>
</reference>
<comment type="subunit">
    <text evidence="2">Homodimer.</text>
</comment>
<dbReference type="Pfam" id="PF07992">
    <property type="entry name" value="Pyr_redox_2"/>
    <property type="match status" value="1"/>
</dbReference>
<accession>A0A3T1D779</accession>
<dbReference type="KEGG" id="cohn:KCTCHS21_33450"/>
<evidence type="ECO:0000256" key="3">
    <source>
        <dbReference type="ARBA" id="ARBA00022630"/>
    </source>
</evidence>
<dbReference type="EMBL" id="AP019400">
    <property type="protein sequence ID" value="BBI33946.1"/>
    <property type="molecule type" value="Genomic_DNA"/>
</dbReference>
<evidence type="ECO:0000256" key="2">
    <source>
        <dbReference type="ARBA" id="ARBA00011738"/>
    </source>
</evidence>
<dbReference type="Proteomes" id="UP000289856">
    <property type="component" value="Chromosome"/>
</dbReference>
<dbReference type="InterPro" id="IPR050097">
    <property type="entry name" value="Ferredoxin-NADP_redctase_2"/>
</dbReference>
<keyword evidence="4" id="KW-0560">Oxidoreductase</keyword>
<organism evidence="6 7">
    <name type="scientific">Cohnella abietis</name>
    <dbReference type="NCBI Taxonomy" id="2507935"/>
    <lineage>
        <taxon>Bacteria</taxon>
        <taxon>Bacillati</taxon>
        <taxon>Bacillota</taxon>
        <taxon>Bacilli</taxon>
        <taxon>Bacillales</taxon>
        <taxon>Paenibacillaceae</taxon>
        <taxon>Cohnella</taxon>
    </lineage>
</organism>
<comment type="cofactor">
    <cofactor evidence="1">
        <name>FAD</name>
        <dbReference type="ChEBI" id="CHEBI:57692"/>
    </cofactor>
</comment>
<sequence length="312" mass="33812">MINEHLDVVIIGGGPAGLNAALILGRARKNVVVIDEGRPRNAVTRKTHGFLTRDGISPSEFREIAKKEISAYPSVFFVADTVVSVAGTDGHFQITTALGNTFTCKKLLLAIGMRDLPLDIPGLTDVYGKSAFVCPYCDGWELRDEPLVIINKGEGLMHFAPVISGWTNRLTVCTNGPDGLTEDQREELQLHQVPIFDSPIQYIDSKDGIVRQVVLEDGTKIPCRGIFFKPDLAIGSDLPQAIGCNVGEFGTVEIDSFGKTSIPGVYSAGDAASRMHQAIAAASMGSLAAAVINNELNLEAWRKTDEQEWMKR</sequence>
<protein>
    <recommendedName>
        <fullName evidence="5">FAD/NAD(P)-binding domain-containing protein</fullName>
    </recommendedName>
</protein>
<evidence type="ECO:0000256" key="1">
    <source>
        <dbReference type="ARBA" id="ARBA00001974"/>
    </source>
</evidence>
<feature type="domain" description="FAD/NAD(P)-binding" evidence="5">
    <location>
        <begin position="7"/>
        <end position="285"/>
    </location>
</feature>
<name>A0A3T1D779_9BACL</name>
<evidence type="ECO:0000259" key="5">
    <source>
        <dbReference type="Pfam" id="PF07992"/>
    </source>
</evidence>